<dbReference type="Proteomes" id="UP000016923">
    <property type="component" value="Unassembled WGS sequence"/>
</dbReference>
<dbReference type="PANTHER" id="PTHR42103:SF2">
    <property type="entry name" value="AB HYDROLASE-1 DOMAIN-CONTAINING PROTEIN"/>
    <property type="match status" value="1"/>
</dbReference>
<feature type="compositionally biased region" description="Basic and acidic residues" evidence="1">
    <location>
        <begin position="223"/>
        <end position="234"/>
    </location>
</feature>
<evidence type="ECO:0000313" key="2">
    <source>
        <dbReference type="EMBL" id="EPE03841.1"/>
    </source>
</evidence>
<accession>S3BWP1</accession>
<dbReference type="STRING" id="1262450.S3BWP1"/>
<dbReference type="SUPFAM" id="SSF53474">
    <property type="entry name" value="alpha/beta-Hydrolases"/>
    <property type="match status" value="1"/>
</dbReference>
<organism evidence="2 3">
    <name type="scientific">Ophiostoma piceae (strain UAMH 11346)</name>
    <name type="common">Sap stain fungus</name>
    <dbReference type="NCBI Taxonomy" id="1262450"/>
    <lineage>
        <taxon>Eukaryota</taxon>
        <taxon>Fungi</taxon>
        <taxon>Dikarya</taxon>
        <taxon>Ascomycota</taxon>
        <taxon>Pezizomycotina</taxon>
        <taxon>Sordariomycetes</taxon>
        <taxon>Sordariomycetidae</taxon>
        <taxon>Ophiostomatales</taxon>
        <taxon>Ophiostomataceae</taxon>
        <taxon>Ophiostoma</taxon>
    </lineage>
</organism>
<dbReference type="eggNOG" id="ENOG502RXN2">
    <property type="taxonomic scope" value="Eukaryota"/>
</dbReference>
<dbReference type="EMBL" id="KE148164">
    <property type="protein sequence ID" value="EPE03841.1"/>
    <property type="molecule type" value="Genomic_DNA"/>
</dbReference>
<feature type="compositionally biased region" description="Basic and acidic residues" evidence="1">
    <location>
        <begin position="294"/>
        <end position="314"/>
    </location>
</feature>
<dbReference type="VEuPathDB" id="FungiDB:F503_01731"/>
<dbReference type="OMA" id="PYKAREW"/>
<dbReference type="AlphaFoldDB" id="S3BWP1"/>
<dbReference type="InterPro" id="IPR029058">
    <property type="entry name" value="AB_hydrolase_fold"/>
</dbReference>
<sequence>MDITSLPDPTLSFSLPSIHDGTSLDCRIYLPPSILAALSSPPSPISPLSLSPSSAGLPLPWQGNAAVVAHPYAPMGGNYNDQIVRLLTKTLLTGTPTSPPYVVATFNFRGAGHSNGRTSWTAKPETADYMTVAGFVSYFAHYLEPGTPKALNPKLLCCGYSYGALVTSLLPPVAAVLAPFVRPLRSAPAAEVRRRAARWAAVQNADFSACREAAEAAAKAAAKKTEREEKEKRLGTPPSSTSPKKARLSMGIRVGTADDDLHHHNHHNHHNSPRRSHDVAALKHMLSPSPRRSFSADHRLGEGRSSKDMARENDKTHHGVAGLLAKVRHRSEDVHSHDESKEEGEHLSVVELPVVQPAYLMVSPPVGLASNLATMSVSLPLFKRKERALSGDDDEGAAERKLSSNPTLVVYGDADAFLSSKKIRQWTAKLAEESKASSSTTSSSSNTNLNKPAFESLEVATAGHFWAEGRTLYELQAAVAVYVASLGA</sequence>
<feature type="region of interest" description="Disordered" evidence="1">
    <location>
        <begin position="220"/>
        <end position="314"/>
    </location>
</feature>
<evidence type="ECO:0000313" key="3">
    <source>
        <dbReference type="Proteomes" id="UP000016923"/>
    </source>
</evidence>
<dbReference type="Gene3D" id="3.40.50.1820">
    <property type="entry name" value="alpha/beta hydrolase"/>
    <property type="match status" value="1"/>
</dbReference>
<gene>
    <name evidence="2" type="ORF">F503_01731</name>
</gene>
<name>S3BWP1_OPHP1</name>
<dbReference type="HOGENOM" id="CLU_035149_0_0_1"/>
<dbReference type="OrthoDB" id="10260961at2759"/>
<proteinExistence type="predicted"/>
<dbReference type="PANTHER" id="PTHR42103">
    <property type="entry name" value="ALPHA/BETA-HYDROLASES SUPERFAMILY PROTEIN"/>
    <property type="match status" value="1"/>
</dbReference>
<keyword evidence="3" id="KW-1185">Reference proteome</keyword>
<evidence type="ECO:0000256" key="1">
    <source>
        <dbReference type="SAM" id="MobiDB-lite"/>
    </source>
</evidence>
<reference evidence="2 3" key="1">
    <citation type="journal article" date="2013" name="BMC Genomics">
        <title>The genome and transcriptome of the pine saprophyte Ophiostoma piceae, and a comparison with the bark beetle-associated pine pathogen Grosmannia clavigera.</title>
        <authorList>
            <person name="Haridas S."/>
            <person name="Wang Y."/>
            <person name="Lim L."/>
            <person name="Massoumi Alamouti S."/>
            <person name="Jackman S."/>
            <person name="Docking R."/>
            <person name="Robertson G."/>
            <person name="Birol I."/>
            <person name="Bohlmann J."/>
            <person name="Breuil C."/>
        </authorList>
    </citation>
    <scope>NUCLEOTIDE SEQUENCE [LARGE SCALE GENOMIC DNA]</scope>
    <source>
        <strain evidence="2 3">UAMH 11346</strain>
    </source>
</reference>
<feature type="compositionally biased region" description="Basic residues" evidence="1">
    <location>
        <begin position="263"/>
        <end position="274"/>
    </location>
</feature>
<protein>
    <submittedName>
        <fullName evidence="2">Acid phosphatase</fullName>
    </submittedName>
</protein>